<evidence type="ECO:0000256" key="1">
    <source>
        <dbReference type="ARBA" id="ARBA00004651"/>
    </source>
</evidence>
<keyword evidence="3 10" id="KW-0328">Glycosyltransferase</keyword>
<evidence type="ECO:0000256" key="3">
    <source>
        <dbReference type="ARBA" id="ARBA00022676"/>
    </source>
</evidence>
<evidence type="ECO:0000313" key="11">
    <source>
        <dbReference type="Proteomes" id="UP001597187"/>
    </source>
</evidence>
<proteinExistence type="predicted"/>
<keyword evidence="4 10" id="KW-0808">Transferase</keyword>
<feature type="domain" description="Glycosyltransferase RgtA/B/C/D-like" evidence="9">
    <location>
        <begin position="147"/>
        <end position="283"/>
    </location>
</feature>
<dbReference type="RefSeq" id="WP_250872187.1">
    <property type="nucleotide sequence ID" value="NZ_JALXFV010000002.1"/>
</dbReference>
<name>A0ABD6ARQ0_9EURY</name>
<accession>A0ABD6ARQ0</accession>
<feature type="transmembrane region" description="Helical" evidence="8">
    <location>
        <begin position="334"/>
        <end position="352"/>
    </location>
</feature>
<feature type="transmembrane region" description="Helical" evidence="8">
    <location>
        <begin position="24"/>
        <end position="44"/>
    </location>
</feature>
<feature type="transmembrane region" description="Helical" evidence="8">
    <location>
        <begin position="411"/>
        <end position="435"/>
    </location>
</feature>
<sequence>MRRLLSPLGRVRDRVRSDVDADPYLGYILVLAFVLGAFWFWHLAPNFATRDEMDRILDPMVAFGVFQSDPSIASLQAGIEWGRVPFGATFYLYALALVPVVVVAALTGQMDIFDTFADPRWPFSAFGTYEAWHATPEWVWLTVVSIARLFTVLFAVGSVYLTYRIGTEIRDRATGRLAAVLLTVTWGFLTISHEGGEDMPAMFFVLLALYLLLGYVRTGSDRRFYAASAAGGAAIAFKLTAFPVIVAVGAAWLLRAREADDWRDALVQPTLLVAGALFGLAVILLGFPTFLVGGTDQILTRFFEGSGERADWATGPDAPIWWWFLRGYFSGMSLPLFLASCAGVVGGVYQLATNREESSYIALVLVALGTYVLLFSQWHDFRVHHLLPTFPLLAVLVALGLNRLLRDAPRAGVALTVLLLLSTSVYAAVGVVGYATMPRDEAVDWLDENAEDGDTLELYRVHMQDTAVPHSIDVNHRYENRESHVACPEYVEITYRDLLYLKDGTYYRNGAPQKTYVRNMLNGEYGYEIVAEFGPRPPNFVPERASPGSLVDLLPYGVIPHTDQYADEQELEPNQYTAILAPTGPNSCDADRGIPFYN</sequence>
<keyword evidence="5 8" id="KW-0812">Transmembrane</keyword>
<evidence type="ECO:0000256" key="2">
    <source>
        <dbReference type="ARBA" id="ARBA00022475"/>
    </source>
</evidence>
<protein>
    <submittedName>
        <fullName evidence="10">ArnT family glycosyltransferase</fullName>
        <ecNumber evidence="10">2.4.-.-</ecNumber>
    </submittedName>
</protein>
<keyword evidence="7 8" id="KW-0472">Membrane</keyword>
<dbReference type="Pfam" id="PF13231">
    <property type="entry name" value="PMT_2"/>
    <property type="match status" value="1"/>
</dbReference>
<evidence type="ECO:0000256" key="7">
    <source>
        <dbReference type="ARBA" id="ARBA00023136"/>
    </source>
</evidence>
<dbReference type="PANTHER" id="PTHR33908:SF3">
    <property type="entry name" value="UNDECAPRENYL PHOSPHATE-ALPHA-4-AMINO-4-DEOXY-L-ARABINOSE ARABINOSYL TRANSFERASE"/>
    <property type="match status" value="1"/>
</dbReference>
<feature type="transmembrane region" description="Helical" evidence="8">
    <location>
        <begin position="199"/>
        <end position="216"/>
    </location>
</feature>
<evidence type="ECO:0000256" key="4">
    <source>
        <dbReference type="ARBA" id="ARBA00022679"/>
    </source>
</evidence>
<evidence type="ECO:0000313" key="10">
    <source>
        <dbReference type="EMBL" id="MFD1512200.1"/>
    </source>
</evidence>
<dbReference type="GO" id="GO:0008610">
    <property type="term" value="P:lipid biosynthetic process"/>
    <property type="evidence" value="ECO:0007669"/>
    <property type="project" value="UniProtKB-ARBA"/>
</dbReference>
<organism evidence="10 11">
    <name type="scientific">Halomarina rubra</name>
    <dbReference type="NCBI Taxonomy" id="2071873"/>
    <lineage>
        <taxon>Archaea</taxon>
        <taxon>Methanobacteriati</taxon>
        <taxon>Methanobacteriota</taxon>
        <taxon>Stenosarchaea group</taxon>
        <taxon>Halobacteria</taxon>
        <taxon>Halobacteriales</taxon>
        <taxon>Natronomonadaceae</taxon>
        <taxon>Halomarina</taxon>
    </lineage>
</organism>
<dbReference type="AlphaFoldDB" id="A0ABD6ARQ0"/>
<dbReference type="InterPro" id="IPR050297">
    <property type="entry name" value="LipidA_mod_glycosyltrf_83"/>
</dbReference>
<comment type="caution">
    <text evidence="10">The sequence shown here is derived from an EMBL/GenBank/DDBJ whole genome shotgun (WGS) entry which is preliminary data.</text>
</comment>
<dbReference type="Proteomes" id="UP001597187">
    <property type="component" value="Unassembled WGS sequence"/>
</dbReference>
<dbReference type="EC" id="2.4.-.-" evidence="10"/>
<reference evidence="10 11" key="1">
    <citation type="journal article" date="2019" name="Int. J. Syst. Evol. Microbiol.">
        <title>The Global Catalogue of Microorganisms (GCM) 10K type strain sequencing project: providing services to taxonomists for standard genome sequencing and annotation.</title>
        <authorList>
            <consortium name="The Broad Institute Genomics Platform"/>
            <consortium name="The Broad Institute Genome Sequencing Center for Infectious Disease"/>
            <person name="Wu L."/>
            <person name="Ma J."/>
        </authorList>
    </citation>
    <scope>NUCLEOTIDE SEQUENCE [LARGE SCALE GENOMIC DNA]</scope>
    <source>
        <strain evidence="10 11">CGMCC 1.12563</strain>
    </source>
</reference>
<keyword evidence="11" id="KW-1185">Reference proteome</keyword>
<feature type="transmembrane region" description="Helical" evidence="8">
    <location>
        <begin position="358"/>
        <end position="374"/>
    </location>
</feature>
<dbReference type="EMBL" id="JBHUDC010000002">
    <property type="protein sequence ID" value="MFD1512200.1"/>
    <property type="molecule type" value="Genomic_DNA"/>
</dbReference>
<dbReference type="InterPro" id="IPR038731">
    <property type="entry name" value="RgtA/B/C-like"/>
</dbReference>
<evidence type="ECO:0000256" key="8">
    <source>
        <dbReference type="SAM" id="Phobius"/>
    </source>
</evidence>
<dbReference type="PANTHER" id="PTHR33908">
    <property type="entry name" value="MANNOSYLTRANSFERASE YKCB-RELATED"/>
    <property type="match status" value="1"/>
</dbReference>
<comment type="subcellular location">
    <subcellularLocation>
        <location evidence="1">Cell membrane</location>
        <topology evidence="1">Multi-pass membrane protein</topology>
    </subcellularLocation>
</comment>
<dbReference type="GO" id="GO:0005886">
    <property type="term" value="C:plasma membrane"/>
    <property type="evidence" value="ECO:0007669"/>
    <property type="project" value="UniProtKB-SubCell"/>
</dbReference>
<keyword evidence="6 8" id="KW-1133">Transmembrane helix</keyword>
<evidence type="ECO:0000256" key="6">
    <source>
        <dbReference type="ARBA" id="ARBA00022989"/>
    </source>
</evidence>
<feature type="transmembrane region" description="Helical" evidence="8">
    <location>
        <begin position="266"/>
        <end position="292"/>
    </location>
</feature>
<feature type="transmembrane region" description="Helical" evidence="8">
    <location>
        <begin position="138"/>
        <end position="161"/>
    </location>
</feature>
<feature type="transmembrane region" description="Helical" evidence="8">
    <location>
        <begin position="173"/>
        <end position="193"/>
    </location>
</feature>
<evidence type="ECO:0000256" key="5">
    <source>
        <dbReference type="ARBA" id="ARBA00022692"/>
    </source>
</evidence>
<evidence type="ECO:0000259" key="9">
    <source>
        <dbReference type="Pfam" id="PF13231"/>
    </source>
</evidence>
<gene>
    <name evidence="10" type="ORF">ACFSBT_02760</name>
</gene>
<dbReference type="GO" id="GO:0016757">
    <property type="term" value="F:glycosyltransferase activity"/>
    <property type="evidence" value="ECO:0007669"/>
    <property type="project" value="UniProtKB-KW"/>
</dbReference>
<keyword evidence="2" id="KW-1003">Cell membrane</keyword>
<feature type="transmembrane region" description="Helical" evidence="8">
    <location>
        <begin position="386"/>
        <end position="405"/>
    </location>
</feature>
<feature type="transmembrane region" description="Helical" evidence="8">
    <location>
        <begin position="90"/>
        <end position="110"/>
    </location>
</feature>
<feature type="transmembrane region" description="Helical" evidence="8">
    <location>
        <begin position="228"/>
        <end position="254"/>
    </location>
</feature>